<dbReference type="EMBL" id="VOPL01000009">
    <property type="protein sequence ID" value="TXB65649.1"/>
    <property type="molecule type" value="Genomic_DNA"/>
</dbReference>
<evidence type="ECO:0000256" key="2">
    <source>
        <dbReference type="ARBA" id="ARBA00022679"/>
    </source>
</evidence>
<keyword evidence="7" id="KW-1185">Reference proteome</keyword>
<dbReference type="GO" id="GO:0005975">
    <property type="term" value="P:carbohydrate metabolic process"/>
    <property type="evidence" value="ECO:0007669"/>
    <property type="project" value="InterPro"/>
</dbReference>
<evidence type="ECO:0000256" key="1">
    <source>
        <dbReference type="ARBA" id="ARBA00009156"/>
    </source>
</evidence>
<dbReference type="SUPFAM" id="SSF53067">
    <property type="entry name" value="Actin-like ATPase domain"/>
    <property type="match status" value="1"/>
</dbReference>
<dbReference type="Gene3D" id="3.30.420.40">
    <property type="match status" value="2"/>
</dbReference>
<evidence type="ECO:0000256" key="3">
    <source>
        <dbReference type="ARBA" id="ARBA00022777"/>
    </source>
</evidence>
<protein>
    <submittedName>
        <fullName evidence="6">Uncharacterized protein</fullName>
    </submittedName>
</protein>
<sequence>MEQAERIAIIDIGKTNSRAILADLVTRQEMDIRAMENRVLPGPPYPHLDTDRIADFILRALADFARVRPALRVLIIGHGATMAVVDDVGLALPVMDYEYAGPDDLAAEYDRQRPDFAETGAPRMPGGLNLGAQLFWLARHHAQELSRARHALFWPQYWTWYLTGHAFSEISYATSHSDLWSLRTGQPAVGAMSRIMSGLFPPIAPAAAIAGTIRPALAAAYGLPDGISVHVGAHDSSLALVPHAGSGRRAPSVAMSTGTWLAGFAIGVEKMPAPGPGIMASLDIFGRLVPNFRIMAGKARADLLDGHSRTDLPARPADELALYQDKTGRFGLHDSDCLPARLATRPDESAADAVDRLLARDALAGLYAIGASGPLHVTGPFAKNPVFMAALRQGWRFPARSSTYAQSIVDQVAALLDGPEDRPVS</sequence>
<dbReference type="InterPro" id="IPR043129">
    <property type="entry name" value="ATPase_NBD"/>
</dbReference>
<keyword evidence="3" id="KW-0418">Kinase</keyword>
<feature type="domain" description="Carbohydrate kinase FGGY N-terminal" evidence="4">
    <location>
        <begin position="131"/>
        <end position="241"/>
    </location>
</feature>
<dbReference type="AlphaFoldDB" id="A0A5C6RUP2"/>
<organism evidence="6 7">
    <name type="scientific">Paracoccus aurantiacus</name>
    <dbReference type="NCBI Taxonomy" id="2599412"/>
    <lineage>
        <taxon>Bacteria</taxon>
        <taxon>Pseudomonadati</taxon>
        <taxon>Pseudomonadota</taxon>
        <taxon>Alphaproteobacteria</taxon>
        <taxon>Rhodobacterales</taxon>
        <taxon>Paracoccaceae</taxon>
        <taxon>Paracoccus</taxon>
    </lineage>
</organism>
<proteinExistence type="inferred from homology"/>
<name>A0A5C6RUP2_9RHOB</name>
<gene>
    <name evidence="6" type="ORF">FQV27_16480</name>
</gene>
<evidence type="ECO:0000313" key="6">
    <source>
        <dbReference type="EMBL" id="TXB65649.1"/>
    </source>
</evidence>
<dbReference type="InterPro" id="IPR049382">
    <property type="entry name" value="FGGY_C_2"/>
</dbReference>
<evidence type="ECO:0000259" key="4">
    <source>
        <dbReference type="Pfam" id="PF00370"/>
    </source>
</evidence>
<comment type="caution">
    <text evidence="6">The sequence shown here is derived from an EMBL/GenBank/DDBJ whole genome shotgun (WGS) entry which is preliminary data.</text>
</comment>
<dbReference type="Proteomes" id="UP000321562">
    <property type="component" value="Unassembled WGS sequence"/>
</dbReference>
<dbReference type="OrthoDB" id="9786272at2"/>
<dbReference type="PANTHER" id="PTHR43095">
    <property type="entry name" value="SUGAR KINASE"/>
    <property type="match status" value="1"/>
</dbReference>
<dbReference type="GO" id="GO:0016301">
    <property type="term" value="F:kinase activity"/>
    <property type="evidence" value="ECO:0007669"/>
    <property type="project" value="UniProtKB-KW"/>
</dbReference>
<accession>A0A5C6RUP2</accession>
<dbReference type="Pfam" id="PF00370">
    <property type="entry name" value="FGGY_N"/>
    <property type="match status" value="1"/>
</dbReference>
<reference evidence="6 7" key="1">
    <citation type="submission" date="2019-08" db="EMBL/GenBank/DDBJ databases">
        <authorList>
            <person name="Ye J."/>
        </authorList>
    </citation>
    <scope>NUCLEOTIDE SEQUENCE [LARGE SCALE GENOMIC DNA]</scope>
    <source>
        <strain evidence="6 7">TK008</strain>
    </source>
</reference>
<keyword evidence="2" id="KW-0808">Transferase</keyword>
<dbReference type="InterPro" id="IPR050406">
    <property type="entry name" value="FGGY_Carb_Kinase"/>
</dbReference>
<dbReference type="PANTHER" id="PTHR43095:SF5">
    <property type="entry name" value="XYLULOSE KINASE"/>
    <property type="match status" value="1"/>
</dbReference>
<evidence type="ECO:0000313" key="7">
    <source>
        <dbReference type="Proteomes" id="UP000321562"/>
    </source>
</evidence>
<comment type="similarity">
    <text evidence="1">Belongs to the FGGY kinase family.</text>
</comment>
<evidence type="ECO:0000259" key="5">
    <source>
        <dbReference type="Pfam" id="PF21546"/>
    </source>
</evidence>
<dbReference type="Pfam" id="PF21546">
    <property type="entry name" value="FGGY_C_2"/>
    <property type="match status" value="1"/>
</dbReference>
<dbReference type="RefSeq" id="WP_147100685.1">
    <property type="nucleotide sequence ID" value="NZ_JBHUFH010000037.1"/>
</dbReference>
<dbReference type="InterPro" id="IPR018484">
    <property type="entry name" value="FGGY_N"/>
</dbReference>
<feature type="domain" description="Carbohydrate kinase FGGY C-terminal" evidence="5">
    <location>
        <begin position="253"/>
        <end position="393"/>
    </location>
</feature>